<feature type="binding site" evidence="13">
    <location>
        <position position="11"/>
    </location>
    <ligand>
        <name>NADPH</name>
        <dbReference type="ChEBI" id="CHEBI:57783"/>
    </ligand>
</feature>
<evidence type="ECO:0000313" key="20">
    <source>
        <dbReference type="EMBL" id="MBC5999724.1"/>
    </source>
</evidence>
<sequence length="331" mass="35543">MKKIGIIGAGSWGTALATVVADKGNPVKIWDIDAGHLQRMEENRENVDYLPGVPLGENIAIALSQEDALRDADVVLFSAPAQHFRSALEGALPYIKDDALIINVAKGIEQKSLKRMSEIAADVLDMDRYVMLSGPSHAEEVGRKLPTTVATASRNLKAAEAIQDLFMTERFRVYTTDDVVGVELGGALKNIIALGAGVSDGMGFGDNAKAALMTRGLAEITRLGLKLGARAETFAGLTGTGDLIVTCTSMHSRNRRCGIMIGEGMSPQEATEKVGMVVEGMFTTEAAYELARREGVEMPITEAIYRAIKGEIKAADAVGMLMTRDKKREQD</sequence>
<dbReference type="EMBL" id="JACRWC010000088">
    <property type="protein sequence ID" value="MBC5999724.1"/>
    <property type="molecule type" value="Genomic_DNA"/>
</dbReference>
<evidence type="ECO:0000256" key="2">
    <source>
        <dbReference type="ARBA" id="ARBA00022516"/>
    </source>
</evidence>
<reference evidence="20" key="1">
    <citation type="submission" date="2020-08" db="EMBL/GenBank/DDBJ databases">
        <authorList>
            <person name="Liu C."/>
            <person name="Sun Q."/>
        </authorList>
    </citation>
    <scope>NUCLEOTIDE SEQUENCE</scope>
    <source>
        <strain evidence="20">BX16</strain>
    </source>
</reference>
<evidence type="ECO:0000256" key="17">
    <source>
        <dbReference type="RuleBase" id="RU000437"/>
    </source>
</evidence>
<feature type="binding site" evidence="16">
    <location>
        <position position="138"/>
    </location>
    <ligand>
        <name>NAD(+)</name>
        <dbReference type="ChEBI" id="CHEBI:57540"/>
    </ligand>
</feature>
<dbReference type="GO" id="GO:0046168">
    <property type="term" value="P:glycerol-3-phosphate catabolic process"/>
    <property type="evidence" value="ECO:0007669"/>
    <property type="project" value="InterPro"/>
</dbReference>
<dbReference type="InterPro" id="IPR013328">
    <property type="entry name" value="6PGD_dom2"/>
</dbReference>
<feature type="binding site" evidence="16">
    <location>
        <begin position="8"/>
        <end position="13"/>
    </location>
    <ligand>
        <name>NAD(+)</name>
        <dbReference type="ChEBI" id="CHEBI:57540"/>
    </ligand>
</feature>
<dbReference type="EC" id="1.1.1.94" evidence="10 13"/>
<feature type="binding site" evidence="13">
    <location>
        <position position="138"/>
    </location>
    <ligand>
        <name>NADPH</name>
        <dbReference type="ChEBI" id="CHEBI:57783"/>
    </ligand>
</feature>
<dbReference type="FunFam" id="3.40.50.720:FF:000019">
    <property type="entry name" value="Glycerol-3-phosphate dehydrogenase [NAD(P)+]"/>
    <property type="match status" value="1"/>
</dbReference>
<evidence type="ECO:0000256" key="13">
    <source>
        <dbReference type="HAMAP-Rule" id="MF_00394"/>
    </source>
</evidence>
<comment type="catalytic activity">
    <reaction evidence="13">
        <text>sn-glycerol 3-phosphate + NAD(+) = dihydroxyacetone phosphate + NADH + H(+)</text>
        <dbReference type="Rhea" id="RHEA:11092"/>
        <dbReference type="ChEBI" id="CHEBI:15378"/>
        <dbReference type="ChEBI" id="CHEBI:57540"/>
        <dbReference type="ChEBI" id="CHEBI:57597"/>
        <dbReference type="ChEBI" id="CHEBI:57642"/>
        <dbReference type="ChEBI" id="CHEBI:57945"/>
        <dbReference type="EC" id="1.1.1.94"/>
    </reaction>
</comment>
<feature type="binding site" evidence="16">
    <location>
        <position position="253"/>
    </location>
    <ligand>
        <name>NAD(+)</name>
        <dbReference type="ChEBI" id="CHEBI:57540"/>
    </ligand>
</feature>
<dbReference type="GO" id="GO:0005975">
    <property type="term" value="P:carbohydrate metabolic process"/>
    <property type="evidence" value="ECO:0007669"/>
    <property type="project" value="InterPro"/>
</dbReference>
<evidence type="ECO:0000256" key="5">
    <source>
        <dbReference type="ARBA" id="ARBA00023027"/>
    </source>
</evidence>
<feature type="binding site" evidence="13">
    <location>
        <position position="277"/>
    </location>
    <ligand>
        <name>NADPH</name>
        <dbReference type="ChEBI" id="CHEBI:57783"/>
    </ligand>
</feature>
<feature type="binding site" evidence="13">
    <location>
        <position position="253"/>
    </location>
    <ligand>
        <name>NADPH</name>
        <dbReference type="ChEBI" id="CHEBI:57783"/>
    </ligand>
</feature>
<evidence type="ECO:0000256" key="3">
    <source>
        <dbReference type="ARBA" id="ARBA00022857"/>
    </source>
</evidence>
<feature type="domain" description="Glycerol-3-phosphate dehydrogenase NAD-dependent N-terminal" evidence="18">
    <location>
        <begin position="3"/>
        <end position="158"/>
    </location>
</feature>
<dbReference type="SUPFAM" id="SSF51735">
    <property type="entry name" value="NAD(P)-binding Rossmann-fold domains"/>
    <property type="match status" value="1"/>
</dbReference>
<evidence type="ECO:0000256" key="16">
    <source>
        <dbReference type="PIRSR" id="PIRSR000114-3"/>
    </source>
</evidence>
<dbReference type="GO" id="GO:0006650">
    <property type="term" value="P:glycerophospholipid metabolic process"/>
    <property type="evidence" value="ECO:0007669"/>
    <property type="project" value="UniProtKB-UniRule"/>
</dbReference>
<feature type="binding site" evidence="13">
    <location>
        <position position="49"/>
    </location>
    <ligand>
        <name>NADPH</name>
        <dbReference type="ChEBI" id="CHEBI:57783"/>
    </ligand>
</feature>
<comment type="caution">
    <text evidence="20">The sequence shown here is derived from an EMBL/GenBank/DDBJ whole genome shotgun (WGS) entry which is preliminary data.</text>
</comment>
<feature type="binding site" evidence="13">
    <location>
        <position position="12"/>
    </location>
    <ligand>
        <name>NADPH</name>
        <dbReference type="ChEBI" id="CHEBI:57783"/>
    </ligand>
</feature>
<comment type="catalytic activity">
    <reaction evidence="9">
        <text>sn-glycerol 3-phosphate + NADP(+) = dihydroxyacetone phosphate + NADPH + H(+)</text>
        <dbReference type="Rhea" id="RHEA:11096"/>
        <dbReference type="ChEBI" id="CHEBI:15378"/>
        <dbReference type="ChEBI" id="CHEBI:57597"/>
        <dbReference type="ChEBI" id="CHEBI:57642"/>
        <dbReference type="ChEBI" id="CHEBI:57783"/>
        <dbReference type="ChEBI" id="CHEBI:58349"/>
        <dbReference type="EC" id="1.1.1.94"/>
    </reaction>
    <physiologicalReaction direction="right-to-left" evidence="9">
        <dbReference type="Rhea" id="RHEA:11098"/>
    </physiologicalReaction>
</comment>
<dbReference type="HAMAP" id="MF_00394">
    <property type="entry name" value="NAD_Glyc3P_dehydrog"/>
    <property type="match status" value="1"/>
</dbReference>
<dbReference type="Pfam" id="PF01210">
    <property type="entry name" value="NAD_Gly3P_dh_N"/>
    <property type="match status" value="1"/>
</dbReference>
<evidence type="ECO:0000256" key="14">
    <source>
        <dbReference type="PIRSR" id="PIRSR000114-1"/>
    </source>
</evidence>
<evidence type="ECO:0000256" key="1">
    <source>
        <dbReference type="ARBA" id="ARBA00011009"/>
    </source>
</evidence>
<keyword evidence="13" id="KW-0547">Nucleotide-binding</keyword>
<dbReference type="InterPro" id="IPR006168">
    <property type="entry name" value="G3P_DH_NAD-dep"/>
</dbReference>
<dbReference type="GO" id="GO:0008654">
    <property type="term" value="P:phospholipid biosynthetic process"/>
    <property type="evidence" value="ECO:0007669"/>
    <property type="project" value="UniProtKB-KW"/>
</dbReference>
<dbReference type="GO" id="GO:0046167">
    <property type="term" value="P:glycerol-3-phosphate biosynthetic process"/>
    <property type="evidence" value="ECO:0007669"/>
    <property type="project" value="UniProtKB-UniRule"/>
</dbReference>
<keyword evidence="7 13" id="KW-0594">Phospholipid biosynthesis</keyword>
<feature type="binding site" evidence="13">
    <location>
        <position position="134"/>
    </location>
    <ligand>
        <name>sn-glycerol 3-phosphate</name>
        <dbReference type="ChEBI" id="CHEBI:57597"/>
    </ligand>
</feature>
<evidence type="ECO:0000256" key="7">
    <source>
        <dbReference type="ARBA" id="ARBA00023209"/>
    </source>
</evidence>
<dbReference type="PROSITE" id="PS00957">
    <property type="entry name" value="NAD_G3PDH"/>
    <property type="match status" value="1"/>
</dbReference>
<keyword evidence="2 13" id="KW-0444">Lipid biosynthesis</keyword>
<dbReference type="PRINTS" id="PR00077">
    <property type="entry name" value="GPDHDRGNASE"/>
</dbReference>
<feature type="active site" description="Proton acceptor" evidence="13 14">
    <location>
        <position position="189"/>
    </location>
</feature>
<feature type="binding site" evidence="13">
    <location>
        <position position="106"/>
    </location>
    <ligand>
        <name>NADPH</name>
        <dbReference type="ChEBI" id="CHEBI:57783"/>
    </ligand>
</feature>
<dbReference type="GO" id="GO:0047952">
    <property type="term" value="F:glycerol-3-phosphate dehydrogenase [NAD(P)+] activity"/>
    <property type="evidence" value="ECO:0007669"/>
    <property type="project" value="UniProtKB-UniRule"/>
</dbReference>
<proteinExistence type="inferred from homology"/>
<feature type="binding site" evidence="15">
    <location>
        <position position="106"/>
    </location>
    <ligand>
        <name>substrate</name>
    </ligand>
</feature>
<keyword evidence="6 13" id="KW-0443">Lipid metabolism</keyword>
<organism evidence="20 21">
    <name type="scientific">Lentihominibacter faecis</name>
    <dbReference type="NCBI Taxonomy" id="2764712"/>
    <lineage>
        <taxon>Bacteria</taxon>
        <taxon>Bacillati</taxon>
        <taxon>Bacillota</taxon>
        <taxon>Clostridia</taxon>
        <taxon>Peptostreptococcales</taxon>
        <taxon>Anaerovoracaceae</taxon>
        <taxon>Lentihominibacter</taxon>
    </lineage>
</organism>
<feature type="binding site" evidence="13">
    <location>
        <position position="106"/>
    </location>
    <ligand>
        <name>sn-glycerol 3-phosphate</name>
        <dbReference type="ChEBI" id="CHEBI:57597"/>
    </ligand>
</feature>
<keyword evidence="21" id="KW-1185">Reference proteome</keyword>
<feature type="binding site" evidence="13">
    <location>
        <position position="252"/>
    </location>
    <ligand>
        <name>sn-glycerol 3-phosphate</name>
        <dbReference type="ChEBI" id="CHEBI:57597"/>
    </ligand>
</feature>
<feature type="binding site" evidence="13">
    <location>
        <position position="242"/>
    </location>
    <ligand>
        <name>sn-glycerol 3-phosphate</name>
        <dbReference type="ChEBI" id="CHEBI:57597"/>
    </ligand>
</feature>
<comment type="function">
    <text evidence="13">Catalyzes the reduction of the glycolytic intermediate dihydroxyacetone phosphate (DHAP) to sn-glycerol 3-phosphate (G3P), the key precursor for phospholipid synthesis.</text>
</comment>
<gene>
    <name evidence="13" type="primary">gpsA</name>
    <name evidence="20" type="ORF">H8876_06895</name>
</gene>
<dbReference type="Gene3D" id="1.10.1040.10">
    <property type="entry name" value="N-(1-d-carboxylethyl)-l-norvaline Dehydrogenase, domain 2"/>
    <property type="match status" value="1"/>
</dbReference>
<dbReference type="PANTHER" id="PTHR11728:SF1">
    <property type="entry name" value="GLYCEROL-3-PHOSPHATE DEHYDROGENASE [NAD(+)] 2, CHLOROPLASTIC"/>
    <property type="match status" value="1"/>
</dbReference>
<dbReference type="PANTHER" id="PTHR11728">
    <property type="entry name" value="GLYCEROL-3-PHOSPHATE DEHYDROGENASE"/>
    <property type="match status" value="1"/>
</dbReference>
<dbReference type="InterPro" id="IPR008927">
    <property type="entry name" value="6-PGluconate_DH-like_C_sf"/>
</dbReference>
<name>A0A923SLX5_9FIRM</name>
<feature type="domain" description="Glycerol-3-phosphate dehydrogenase NAD-dependent C-terminal" evidence="19">
    <location>
        <begin position="178"/>
        <end position="318"/>
    </location>
</feature>
<evidence type="ECO:0000256" key="6">
    <source>
        <dbReference type="ARBA" id="ARBA00023098"/>
    </source>
</evidence>
<evidence type="ECO:0000256" key="15">
    <source>
        <dbReference type="PIRSR" id="PIRSR000114-2"/>
    </source>
</evidence>
<protein>
    <recommendedName>
        <fullName evidence="11 13">Glycerol-3-phosphate dehydrogenase [NAD(P)+]</fullName>
        <ecNumber evidence="10 13">1.1.1.94</ecNumber>
    </recommendedName>
    <alternativeName>
        <fullName evidence="13">NAD(P)(+)-dependent glycerol-3-phosphate dehydrogenase</fullName>
    </alternativeName>
    <alternativeName>
        <fullName evidence="12 13">NAD(P)H-dependent dihydroxyacetone-phosphate reductase</fullName>
    </alternativeName>
</protein>
<dbReference type="GO" id="GO:0005829">
    <property type="term" value="C:cytosol"/>
    <property type="evidence" value="ECO:0007669"/>
    <property type="project" value="TreeGrafter"/>
</dbReference>
<feature type="binding site" evidence="13">
    <location>
        <position position="279"/>
    </location>
    <ligand>
        <name>NADPH</name>
        <dbReference type="ChEBI" id="CHEBI:57783"/>
    </ligand>
</feature>
<evidence type="ECO:0000259" key="18">
    <source>
        <dbReference type="Pfam" id="PF01210"/>
    </source>
</evidence>
<feature type="binding site" evidence="13">
    <location>
        <position position="189"/>
    </location>
    <ligand>
        <name>sn-glycerol 3-phosphate</name>
        <dbReference type="ChEBI" id="CHEBI:57597"/>
    </ligand>
</feature>
<feature type="binding site" evidence="13">
    <location>
        <position position="254"/>
    </location>
    <ligand>
        <name>sn-glycerol 3-phosphate</name>
        <dbReference type="ChEBI" id="CHEBI:57597"/>
    </ligand>
</feature>
<comment type="pathway">
    <text evidence="13">Membrane lipid metabolism; glycerophospholipid metabolism.</text>
</comment>
<comment type="subcellular location">
    <subcellularLocation>
        <location evidence="13">Cytoplasm</location>
    </subcellularLocation>
</comment>
<keyword evidence="3 13" id="KW-0521">NADP</keyword>
<evidence type="ECO:0000256" key="10">
    <source>
        <dbReference type="ARBA" id="ARBA00066687"/>
    </source>
</evidence>
<dbReference type="Proteomes" id="UP000644115">
    <property type="component" value="Unassembled WGS sequence"/>
</dbReference>
<keyword evidence="8 13" id="KW-1208">Phospholipid metabolism</keyword>
<dbReference type="InterPro" id="IPR036291">
    <property type="entry name" value="NAD(P)-bd_dom_sf"/>
</dbReference>
<evidence type="ECO:0000256" key="11">
    <source>
        <dbReference type="ARBA" id="ARBA00069372"/>
    </source>
</evidence>
<dbReference type="PIRSF" id="PIRSF000114">
    <property type="entry name" value="Glycerol-3-P_dh"/>
    <property type="match status" value="1"/>
</dbReference>
<evidence type="ECO:0000256" key="9">
    <source>
        <dbReference type="ARBA" id="ARBA00052716"/>
    </source>
</evidence>
<keyword evidence="5 13" id="KW-0520">NAD</keyword>
<dbReference type="InterPro" id="IPR011128">
    <property type="entry name" value="G3P_DH_NAD-dep_N"/>
</dbReference>
<feature type="binding site" evidence="15">
    <location>
        <begin position="253"/>
        <end position="254"/>
    </location>
    <ligand>
        <name>substrate</name>
    </ligand>
</feature>
<dbReference type="InterPro" id="IPR006109">
    <property type="entry name" value="G3P_DH_NAD-dep_C"/>
</dbReference>
<dbReference type="AlphaFoldDB" id="A0A923SLX5"/>
<evidence type="ECO:0000259" key="19">
    <source>
        <dbReference type="Pfam" id="PF07479"/>
    </source>
</evidence>
<dbReference type="NCBIfam" id="NF000941">
    <property type="entry name" value="PRK00094.1-3"/>
    <property type="match status" value="1"/>
</dbReference>
<evidence type="ECO:0000256" key="8">
    <source>
        <dbReference type="ARBA" id="ARBA00023264"/>
    </source>
</evidence>
<keyword evidence="13" id="KW-0963">Cytoplasm</keyword>
<dbReference type="Gene3D" id="3.40.50.720">
    <property type="entry name" value="NAD(P)-binding Rossmann-like Domain"/>
    <property type="match status" value="1"/>
</dbReference>
<accession>A0A923SLX5</accession>
<dbReference type="FunFam" id="1.10.1040.10:FF:000001">
    <property type="entry name" value="Glycerol-3-phosphate dehydrogenase [NAD(P)+]"/>
    <property type="match status" value="1"/>
</dbReference>
<feature type="binding site" evidence="13">
    <location>
        <position position="136"/>
    </location>
    <ligand>
        <name>sn-glycerol 3-phosphate</name>
        <dbReference type="ChEBI" id="CHEBI:57597"/>
    </ligand>
</feature>
<comment type="similarity">
    <text evidence="1 13 17">Belongs to the NAD-dependent glycerol-3-phosphate dehydrogenase family.</text>
</comment>
<dbReference type="SUPFAM" id="SSF48179">
    <property type="entry name" value="6-phosphogluconate dehydrogenase C-terminal domain-like"/>
    <property type="match status" value="1"/>
</dbReference>
<keyword evidence="4 13" id="KW-0560">Oxidoreductase</keyword>
<dbReference type="GO" id="GO:0051287">
    <property type="term" value="F:NAD binding"/>
    <property type="evidence" value="ECO:0007669"/>
    <property type="project" value="InterPro"/>
</dbReference>
<dbReference type="NCBIfam" id="NF000940">
    <property type="entry name" value="PRK00094.1-2"/>
    <property type="match status" value="1"/>
</dbReference>
<evidence type="ECO:0000256" key="4">
    <source>
        <dbReference type="ARBA" id="ARBA00023002"/>
    </source>
</evidence>
<evidence type="ECO:0000256" key="12">
    <source>
        <dbReference type="ARBA" id="ARBA00080511"/>
    </source>
</evidence>
<dbReference type="NCBIfam" id="NF000942">
    <property type="entry name" value="PRK00094.1-4"/>
    <property type="match status" value="1"/>
</dbReference>
<dbReference type="RefSeq" id="WP_249287118.1">
    <property type="nucleotide sequence ID" value="NZ_JACRWC010000088.1"/>
</dbReference>
<dbReference type="Pfam" id="PF07479">
    <property type="entry name" value="NAD_Gly3P_dh_C"/>
    <property type="match status" value="1"/>
</dbReference>
<evidence type="ECO:0000313" key="21">
    <source>
        <dbReference type="Proteomes" id="UP000644115"/>
    </source>
</evidence>
<comment type="caution">
    <text evidence="13">Lacks conserved residue(s) required for the propagation of feature annotation.</text>
</comment>
<feature type="binding site" evidence="13">
    <location>
        <position position="253"/>
    </location>
    <ligand>
        <name>sn-glycerol 3-phosphate</name>
        <dbReference type="ChEBI" id="CHEBI:57597"/>
    </ligand>
</feature>